<reference evidence="2 3" key="1">
    <citation type="submission" date="2019-09" db="EMBL/GenBank/DDBJ databases">
        <title>Isolation of a novel species in the genus Cupriavidus from patients with sepsis using whole genome sequencing.</title>
        <authorList>
            <person name="Kweon O.J."/>
            <person name="Lee M.-K."/>
        </authorList>
    </citation>
    <scope>NUCLEOTIDE SEQUENCE [LARGE SCALE GENOMIC DNA]</scope>
    <source>
        <strain evidence="2 3">MKL-01</strain>
    </source>
</reference>
<accession>A0A5M8A085</accession>
<keyword evidence="3" id="KW-1185">Reference proteome</keyword>
<gene>
    <name evidence="2" type="ORF">F1599_24910</name>
</gene>
<evidence type="ECO:0000313" key="2">
    <source>
        <dbReference type="EMBL" id="KAA6115851.1"/>
    </source>
</evidence>
<evidence type="ECO:0000313" key="3">
    <source>
        <dbReference type="Proteomes" id="UP000324324"/>
    </source>
</evidence>
<name>A0A5M8A085_9BURK</name>
<dbReference type="Proteomes" id="UP000324324">
    <property type="component" value="Unassembled WGS sequence"/>
</dbReference>
<dbReference type="RefSeq" id="WP_150084855.1">
    <property type="nucleotide sequence ID" value="NZ_VWRN01000073.1"/>
</dbReference>
<dbReference type="InterPro" id="IPR046538">
    <property type="entry name" value="DUF6603"/>
</dbReference>
<organism evidence="2 3">
    <name type="scientific">Cupriavidus cauae</name>
    <dbReference type="NCBI Taxonomy" id="2608999"/>
    <lineage>
        <taxon>Bacteria</taxon>
        <taxon>Pseudomonadati</taxon>
        <taxon>Pseudomonadota</taxon>
        <taxon>Betaproteobacteria</taxon>
        <taxon>Burkholderiales</taxon>
        <taxon>Burkholderiaceae</taxon>
        <taxon>Cupriavidus</taxon>
    </lineage>
</organism>
<protein>
    <recommendedName>
        <fullName evidence="1">DUF6603 domain-containing protein</fullName>
    </recommendedName>
</protein>
<sequence>MASSEVIRYAVEFGDSLRRALGPAAPTADLDAMQAAAQQLDLLAQQAPSASAWTAAVDAWTAARDKIAAHLHRYLLEGLPDIPGLQELVRALNWDSPQGLNGELPLGPLKLAFSSSSLVLQPKLPDNTTLPPFTVGPQQPSGIAVSLPSPFGGGLPGGGAIVRLPSSAGFGGALNVPLGPVSVSASAVLERLPDGVPSFLALMGVSFVPPIQLSFGFSLDRVGGLVGVHRRADTEALALAVRTGAAADTLLATRPPANPGIAIEALRRFFPAFRDHHLIAPTLRLAWLSAGAGSFLSLDLGLVAEVPSGKVVLLGVARAGIPGVPGLVQLRLDLLGIVDPAQALISIDASLVDSHVLGVFSVYGDAAMRLHWGSQAYAVVSIGGFYPGFNPEPAQLPALRRVGLSLQTLGGPLSIRAEGYLAFTSNTIQLGGRFDITFSMGLTAHGFLQLDALVQFRPFAFVANASAGFDVRAGGFSFGGVRLDGTVSGPGPLVIRGRLTIETFLFDVSWDETFTLGSGPADMAASPGELLTIVQQEIVRAGNVRAASIDDPAVVLAPRPTRPGVAAVPPTGALQWSQRRAPLGLPIDRVDGLPLPARAGVRVLTPGDPVTERFAPGHYCNLNEAEQLNRPPFDMLDAGVVLSSGAAHYSTHVDDTRKVELVVIPPELQDAEVAARTDLRAIAHLVAASHRPPALGSNAQLIHATREVWATVPPTEFASYTSATAAHAFARGNSTGGAVPMADLLSPVDLSGI</sequence>
<evidence type="ECO:0000259" key="1">
    <source>
        <dbReference type="Pfam" id="PF20248"/>
    </source>
</evidence>
<dbReference type="Pfam" id="PF20248">
    <property type="entry name" value="DUF6603"/>
    <property type="match status" value="1"/>
</dbReference>
<proteinExistence type="predicted"/>
<dbReference type="EMBL" id="VWRN01000073">
    <property type="protein sequence ID" value="KAA6115851.1"/>
    <property type="molecule type" value="Genomic_DNA"/>
</dbReference>
<dbReference type="AlphaFoldDB" id="A0A5M8A085"/>
<feature type="domain" description="DUF6603" evidence="1">
    <location>
        <begin position="100"/>
        <end position="624"/>
    </location>
</feature>
<comment type="caution">
    <text evidence="2">The sequence shown here is derived from an EMBL/GenBank/DDBJ whole genome shotgun (WGS) entry which is preliminary data.</text>
</comment>